<accession>A0A7S2HZN3</accession>
<dbReference type="EMBL" id="HBGV01014125">
    <property type="protein sequence ID" value="CAD9504934.1"/>
    <property type="molecule type" value="Transcribed_RNA"/>
</dbReference>
<dbReference type="AlphaFoldDB" id="A0A7S2HZN3"/>
<reference evidence="1" key="1">
    <citation type="submission" date="2021-01" db="EMBL/GenBank/DDBJ databases">
        <authorList>
            <person name="Corre E."/>
            <person name="Pelletier E."/>
            <person name="Niang G."/>
            <person name="Scheremetjew M."/>
            <person name="Finn R."/>
            <person name="Kale V."/>
            <person name="Holt S."/>
            <person name="Cochrane G."/>
            <person name="Meng A."/>
            <person name="Brown T."/>
            <person name="Cohen L."/>
        </authorList>
    </citation>
    <scope>NUCLEOTIDE SEQUENCE</scope>
    <source>
        <strain evidence="1">CCMP826</strain>
    </source>
</reference>
<gene>
    <name evidence="1" type="ORF">HTAM1171_LOCUS8663</name>
</gene>
<evidence type="ECO:0000313" key="1">
    <source>
        <dbReference type="EMBL" id="CAD9504934.1"/>
    </source>
</evidence>
<protein>
    <submittedName>
        <fullName evidence="1">Uncharacterized protein</fullName>
    </submittedName>
</protein>
<sequence>MIFPAVFTVPALAWFNYKKKREEITMDKQRKHEKLNAWDRFVAGERIPVTTAKVITGHCNDHIPTEGERRIMSSRERVRQGETYRHVFLDNMKHRMDERSRKAYQRQENGQRVTPLDRIATGEGLIATAVKVTRGRRNDPLVTPEERAKMTYFQRIRSGERINRVFNEAISDFFV</sequence>
<proteinExistence type="predicted"/>
<name>A0A7S2HZN3_9STRA</name>
<organism evidence="1">
    <name type="scientific">Helicotheca tamesis</name>
    <dbReference type="NCBI Taxonomy" id="374047"/>
    <lineage>
        <taxon>Eukaryota</taxon>
        <taxon>Sar</taxon>
        <taxon>Stramenopiles</taxon>
        <taxon>Ochrophyta</taxon>
        <taxon>Bacillariophyta</taxon>
        <taxon>Mediophyceae</taxon>
        <taxon>Lithodesmiophycidae</taxon>
        <taxon>Lithodesmiales</taxon>
        <taxon>Lithodesmiaceae</taxon>
        <taxon>Helicotheca</taxon>
    </lineage>
</organism>